<keyword evidence="7 9" id="KW-0811">Translocation</keyword>
<evidence type="ECO:0000313" key="11">
    <source>
        <dbReference type="Proteomes" id="UP000823982"/>
    </source>
</evidence>
<comment type="caution">
    <text evidence="10">The sequence shown here is derived from an EMBL/GenBank/DDBJ whole genome shotgun (WGS) entry which is preliminary data.</text>
</comment>
<comment type="function">
    <text evidence="9">Essential subunit of the Sec protein translocation channel SecYEG. Clamps together the 2 halves of SecY. May contact the channel plug during translocation.</text>
</comment>
<reference evidence="10" key="2">
    <citation type="journal article" date="2021" name="PeerJ">
        <title>Extensive microbial diversity within the chicken gut microbiome revealed by metagenomics and culture.</title>
        <authorList>
            <person name="Gilroy R."/>
            <person name="Ravi A."/>
            <person name="Getino M."/>
            <person name="Pursley I."/>
            <person name="Horton D.L."/>
            <person name="Alikhan N.F."/>
            <person name="Baker D."/>
            <person name="Gharbi K."/>
            <person name="Hall N."/>
            <person name="Watson M."/>
            <person name="Adriaenssens E.M."/>
            <person name="Foster-Nyarko E."/>
            <person name="Jarju S."/>
            <person name="Secka A."/>
            <person name="Antonio M."/>
            <person name="Oren A."/>
            <person name="Chaudhuri R.R."/>
            <person name="La Ragione R."/>
            <person name="Hildebrand F."/>
            <person name="Pallen M.J."/>
        </authorList>
    </citation>
    <scope>NUCLEOTIDE SEQUENCE</scope>
    <source>
        <strain evidence="10">CHK157-1446</strain>
    </source>
</reference>
<keyword evidence="5 9" id="KW-0653">Protein transport</keyword>
<evidence type="ECO:0000256" key="4">
    <source>
        <dbReference type="ARBA" id="ARBA00022692"/>
    </source>
</evidence>
<dbReference type="HAMAP" id="MF_00422">
    <property type="entry name" value="SecE"/>
    <property type="match status" value="1"/>
</dbReference>
<dbReference type="InterPro" id="IPR005807">
    <property type="entry name" value="SecE_bac"/>
</dbReference>
<dbReference type="NCBIfam" id="TIGR00964">
    <property type="entry name" value="secE_bact"/>
    <property type="match status" value="1"/>
</dbReference>
<dbReference type="GO" id="GO:0009306">
    <property type="term" value="P:protein secretion"/>
    <property type="evidence" value="ECO:0007669"/>
    <property type="project" value="UniProtKB-UniRule"/>
</dbReference>
<evidence type="ECO:0000256" key="2">
    <source>
        <dbReference type="ARBA" id="ARBA00022448"/>
    </source>
</evidence>
<dbReference type="EMBL" id="DVIR01000030">
    <property type="protein sequence ID" value="HIS24371.1"/>
    <property type="molecule type" value="Genomic_DNA"/>
</dbReference>
<dbReference type="AlphaFoldDB" id="A0A9D1ENC8"/>
<dbReference type="GO" id="GO:0065002">
    <property type="term" value="P:intracellular protein transmembrane transport"/>
    <property type="evidence" value="ECO:0007669"/>
    <property type="project" value="UniProtKB-UniRule"/>
</dbReference>
<name>A0A9D1ENC8_9FIRM</name>
<evidence type="ECO:0000256" key="3">
    <source>
        <dbReference type="ARBA" id="ARBA00022475"/>
    </source>
</evidence>
<gene>
    <name evidence="9 10" type="primary">secE</name>
    <name evidence="10" type="ORF">IAD01_03090</name>
</gene>
<dbReference type="Pfam" id="PF00584">
    <property type="entry name" value="SecE"/>
    <property type="match status" value="1"/>
</dbReference>
<evidence type="ECO:0000256" key="6">
    <source>
        <dbReference type="ARBA" id="ARBA00022989"/>
    </source>
</evidence>
<comment type="similarity">
    <text evidence="9">Belongs to the SecE/SEC61-gamma family.</text>
</comment>
<keyword evidence="8 9" id="KW-0472">Membrane</keyword>
<keyword evidence="6 9" id="KW-1133">Transmembrane helix</keyword>
<evidence type="ECO:0000256" key="5">
    <source>
        <dbReference type="ARBA" id="ARBA00022927"/>
    </source>
</evidence>
<dbReference type="Gene3D" id="1.20.5.1030">
    <property type="entry name" value="Preprotein translocase secy subunit"/>
    <property type="match status" value="1"/>
</dbReference>
<proteinExistence type="inferred from homology"/>
<protein>
    <recommendedName>
        <fullName evidence="9">Protein translocase subunit SecE</fullName>
    </recommendedName>
</protein>
<dbReference type="InterPro" id="IPR038379">
    <property type="entry name" value="SecE_sf"/>
</dbReference>
<comment type="subcellular location">
    <subcellularLocation>
        <location evidence="9">Cell membrane</location>
        <topology evidence="9">Single-pass membrane protein</topology>
    </subcellularLocation>
    <subcellularLocation>
        <location evidence="1">Membrane</location>
    </subcellularLocation>
</comment>
<dbReference type="InterPro" id="IPR001901">
    <property type="entry name" value="Translocase_SecE/Sec61-g"/>
</dbReference>
<dbReference type="GO" id="GO:0008320">
    <property type="term" value="F:protein transmembrane transporter activity"/>
    <property type="evidence" value="ECO:0007669"/>
    <property type="project" value="UniProtKB-UniRule"/>
</dbReference>
<evidence type="ECO:0000256" key="8">
    <source>
        <dbReference type="ARBA" id="ARBA00023136"/>
    </source>
</evidence>
<dbReference type="GO" id="GO:0006605">
    <property type="term" value="P:protein targeting"/>
    <property type="evidence" value="ECO:0007669"/>
    <property type="project" value="UniProtKB-UniRule"/>
</dbReference>
<dbReference type="PANTHER" id="PTHR33910">
    <property type="entry name" value="PROTEIN TRANSLOCASE SUBUNIT SECE"/>
    <property type="match status" value="1"/>
</dbReference>
<keyword evidence="4 9" id="KW-0812">Transmembrane</keyword>
<evidence type="ECO:0000256" key="9">
    <source>
        <dbReference type="HAMAP-Rule" id="MF_00422"/>
    </source>
</evidence>
<feature type="transmembrane region" description="Helical" evidence="9">
    <location>
        <begin position="34"/>
        <end position="58"/>
    </location>
</feature>
<sequence length="64" mass="7097">MKKPNRIVKFFKDLISEVKKVVWPSKKQLLNNSAIVLAVCILSGIALFIVDSVFGLLLNLVVGQ</sequence>
<dbReference type="Proteomes" id="UP000823982">
    <property type="component" value="Unassembled WGS sequence"/>
</dbReference>
<comment type="subunit">
    <text evidence="9">Component of the Sec protein translocase complex. Heterotrimer consisting of SecY, SecE and SecG subunits. The heterotrimers can form oligomers, although 1 heterotrimer is thought to be able to translocate proteins. Interacts with the ribosome. Interacts with SecDF, and other proteins may be involved. Interacts with SecA.</text>
</comment>
<keyword evidence="2 9" id="KW-0813">Transport</keyword>
<accession>A0A9D1ENC8</accession>
<evidence type="ECO:0000256" key="1">
    <source>
        <dbReference type="ARBA" id="ARBA00004370"/>
    </source>
</evidence>
<dbReference type="PANTHER" id="PTHR33910:SF1">
    <property type="entry name" value="PROTEIN TRANSLOCASE SUBUNIT SECE"/>
    <property type="match status" value="1"/>
</dbReference>
<evidence type="ECO:0000313" key="10">
    <source>
        <dbReference type="EMBL" id="HIS24371.1"/>
    </source>
</evidence>
<reference evidence="10" key="1">
    <citation type="submission" date="2020-10" db="EMBL/GenBank/DDBJ databases">
        <authorList>
            <person name="Gilroy R."/>
        </authorList>
    </citation>
    <scope>NUCLEOTIDE SEQUENCE</scope>
    <source>
        <strain evidence="10">CHK157-1446</strain>
    </source>
</reference>
<dbReference type="GO" id="GO:0043952">
    <property type="term" value="P:protein transport by the Sec complex"/>
    <property type="evidence" value="ECO:0007669"/>
    <property type="project" value="UniProtKB-UniRule"/>
</dbReference>
<dbReference type="GO" id="GO:0005886">
    <property type="term" value="C:plasma membrane"/>
    <property type="evidence" value="ECO:0007669"/>
    <property type="project" value="UniProtKB-SubCell"/>
</dbReference>
<keyword evidence="3 9" id="KW-1003">Cell membrane</keyword>
<organism evidence="10 11">
    <name type="scientific">Candidatus Faeciplasma gallinarum</name>
    <dbReference type="NCBI Taxonomy" id="2840799"/>
    <lineage>
        <taxon>Bacteria</taxon>
        <taxon>Bacillati</taxon>
        <taxon>Bacillota</taxon>
        <taxon>Clostridia</taxon>
        <taxon>Eubacteriales</taxon>
        <taxon>Oscillospiraceae</taxon>
        <taxon>Oscillospiraceae incertae sedis</taxon>
        <taxon>Candidatus Faeciplasma</taxon>
    </lineage>
</organism>
<evidence type="ECO:0000256" key="7">
    <source>
        <dbReference type="ARBA" id="ARBA00023010"/>
    </source>
</evidence>
<dbReference type="PROSITE" id="PS01067">
    <property type="entry name" value="SECE_SEC61G"/>
    <property type="match status" value="1"/>
</dbReference>